<keyword evidence="4 11" id="KW-0812">Transmembrane</keyword>
<feature type="transmembrane region" description="Helical" evidence="11">
    <location>
        <begin position="251"/>
        <end position="270"/>
    </location>
</feature>
<dbReference type="GO" id="GO:0007188">
    <property type="term" value="P:adenylate cyclase-modulating G protein-coupled receptor signaling pathway"/>
    <property type="evidence" value="ECO:0007669"/>
    <property type="project" value="TreeGrafter"/>
</dbReference>
<feature type="non-terminal residue" evidence="14">
    <location>
        <position position="1"/>
    </location>
</feature>
<keyword evidence="3" id="KW-1003">Cell membrane</keyword>
<keyword evidence="9" id="KW-0325">Glycoprotein</keyword>
<sequence>RTIVNITASEQTERTRQEYIKCMGYIYYHPTPATNETYCPRTWDGVLCWPDTLAGEIASQPCPDYVNGFKPWENSTRRCMADGTWYFDFIRNRTWTDLSFCSTKADDETVARTDFIKSHMGTIRLMYNVGYGISLASLVLSVFIMVSFKKLHCPRNSIHVNLFISFILRASISFMKENLLVDGVGFPTDVIERGNNTVTFRNGSLHWECKLFFTCFHYILGANYMWIFAEALYLHILISVAVFSERSSVKWYALLGWVSPVLFVLPWVVVRATLEDEYCWNTHPTPGYFWIMRAPIVLSIV</sequence>
<gene>
    <name evidence="14" type="ORF">CUNI_LOCUS6067</name>
</gene>
<evidence type="ECO:0000259" key="13">
    <source>
        <dbReference type="PROSITE" id="PS50261"/>
    </source>
</evidence>
<name>A0A8S3YUL3_9EUPU</name>
<evidence type="ECO:0000256" key="4">
    <source>
        <dbReference type="ARBA" id="ARBA00022692"/>
    </source>
</evidence>
<dbReference type="SUPFAM" id="SSF111418">
    <property type="entry name" value="Hormone receptor domain"/>
    <property type="match status" value="1"/>
</dbReference>
<evidence type="ECO:0000256" key="5">
    <source>
        <dbReference type="ARBA" id="ARBA00022989"/>
    </source>
</evidence>
<dbReference type="Gene3D" id="4.10.1240.10">
    <property type="entry name" value="GPCR, family 2, extracellular hormone receptor domain"/>
    <property type="match status" value="1"/>
</dbReference>
<dbReference type="InterPro" id="IPR036445">
    <property type="entry name" value="GPCR_2_extracell_dom_sf"/>
</dbReference>
<dbReference type="PROSITE" id="PS50227">
    <property type="entry name" value="G_PROTEIN_RECEP_F2_3"/>
    <property type="match status" value="1"/>
</dbReference>
<evidence type="ECO:0000313" key="15">
    <source>
        <dbReference type="Proteomes" id="UP000678393"/>
    </source>
</evidence>
<dbReference type="InterPro" id="IPR017981">
    <property type="entry name" value="GPCR_2-like_7TM"/>
</dbReference>
<feature type="non-terminal residue" evidence="14">
    <location>
        <position position="301"/>
    </location>
</feature>
<organism evidence="14 15">
    <name type="scientific">Candidula unifasciata</name>
    <dbReference type="NCBI Taxonomy" id="100452"/>
    <lineage>
        <taxon>Eukaryota</taxon>
        <taxon>Metazoa</taxon>
        <taxon>Spiralia</taxon>
        <taxon>Lophotrochozoa</taxon>
        <taxon>Mollusca</taxon>
        <taxon>Gastropoda</taxon>
        <taxon>Heterobranchia</taxon>
        <taxon>Euthyneura</taxon>
        <taxon>Panpulmonata</taxon>
        <taxon>Eupulmonata</taxon>
        <taxon>Stylommatophora</taxon>
        <taxon>Helicina</taxon>
        <taxon>Helicoidea</taxon>
        <taxon>Geomitridae</taxon>
        <taxon>Candidula</taxon>
    </lineage>
</organism>
<evidence type="ECO:0000256" key="11">
    <source>
        <dbReference type="SAM" id="Phobius"/>
    </source>
</evidence>
<keyword evidence="6" id="KW-0297">G-protein coupled receptor</keyword>
<dbReference type="GO" id="GO:0005886">
    <property type="term" value="C:plasma membrane"/>
    <property type="evidence" value="ECO:0007669"/>
    <property type="project" value="UniProtKB-SubCell"/>
</dbReference>
<evidence type="ECO:0000313" key="14">
    <source>
        <dbReference type="EMBL" id="CAG5120509.1"/>
    </source>
</evidence>
<dbReference type="PANTHER" id="PTHR45620:SF1">
    <property type="entry name" value="G-PROTEIN COUPLED RECEPTORS FAMILY 2 PROFILE 2 DOMAIN-CONTAINING PROTEIN"/>
    <property type="match status" value="1"/>
</dbReference>
<reference evidence="14" key="1">
    <citation type="submission" date="2021-04" db="EMBL/GenBank/DDBJ databases">
        <authorList>
            <consortium name="Molecular Ecology Group"/>
        </authorList>
    </citation>
    <scope>NUCLEOTIDE SEQUENCE</scope>
</reference>
<keyword evidence="15" id="KW-1185">Reference proteome</keyword>
<proteinExistence type="inferred from homology"/>
<dbReference type="PRINTS" id="PR00249">
    <property type="entry name" value="GPCRSECRETIN"/>
</dbReference>
<feature type="transmembrane region" description="Helical" evidence="11">
    <location>
        <begin position="224"/>
        <end position="244"/>
    </location>
</feature>
<feature type="domain" description="G-protein coupled receptors family 2 profile 2" evidence="13">
    <location>
        <begin position="123"/>
        <end position="301"/>
    </location>
</feature>
<evidence type="ECO:0000256" key="9">
    <source>
        <dbReference type="ARBA" id="ARBA00023180"/>
    </source>
</evidence>
<evidence type="ECO:0000256" key="7">
    <source>
        <dbReference type="ARBA" id="ARBA00023136"/>
    </source>
</evidence>
<dbReference type="InterPro" id="IPR001879">
    <property type="entry name" value="GPCR_2_extracellular_dom"/>
</dbReference>
<dbReference type="GO" id="GO:0017046">
    <property type="term" value="F:peptide hormone binding"/>
    <property type="evidence" value="ECO:0007669"/>
    <property type="project" value="TreeGrafter"/>
</dbReference>
<evidence type="ECO:0000256" key="6">
    <source>
        <dbReference type="ARBA" id="ARBA00023040"/>
    </source>
</evidence>
<dbReference type="GO" id="GO:0008528">
    <property type="term" value="F:G protein-coupled peptide receptor activity"/>
    <property type="evidence" value="ECO:0007669"/>
    <property type="project" value="TreeGrafter"/>
</dbReference>
<dbReference type="Gene3D" id="1.20.1070.10">
    <property type="entry name" value="Rhodopsin 7-helix transmembrane proteins"/>
    <property type="match status" value="1"/>
</dbReference>
<dbReference type="AlphaFoldDB" id="A0A8S3YUL3"/>
<dbReference type="SMART" id="SM00008">
    <property type="entry name" value="HormR"/>
    <property type="match status" value="1"/>
</dbReference>
<accession>A0A8S3YUL3</accession>
<evidence type="ECO:0000256" key="3">
    <source>
        <dbReference type="ARBA" id="ARBA00022475"/>
    </source>
</evidence>
<dbReference type="InterPro" id="IPR017983">
    <property type="entry name" value="GPCR_2_secretin-like_CS"/>
</dbReference>
<dbReference type="PROSITE" id="PS50261">
    <property type="entry name" value="G_PROTEIN_RECEP_F2_4"/>
    <property type="match status" value="1"/>
</dbReference>
<comment type="similarity">
    <text evidence="2">Belongs to the G-protein coupled receptor 2 family.</text>
</comment>
<keyword evidence="5 11" id="KW-1133">Transmembrane helix</keyword>
<dbReference type="GO" id="GO:0007166">
    <property type="term" value="P:cell surface receptor signaling pathway"/>
    <property type="evidence" value="ECO:0007669"/>
    <property type="project" value="InterPro"/>
</dbReference>
<evidence type="ECO:0000259" key="12">
    <source>
        <dbReference type="PROSITE" id="PS50227"/>
    </source>
</evidence>
<dbReference type="PROSITE" id="PS00649">
    <property type="entry name" value="G_PROTEIN_RECEP_F2_1"/>
    <property type="match status" value="1"/>
</dbReference>
<feature type="transmembrane region" description="Helical" evidence="11">
    <location>
        <begin position="125"/>
        <end position="146"/>
    </location>
</feature>
<dbReference type="InterPro" id="IPR050332">
    <property type="entry name" value="GPCR_2"/>
</dbReference>
<dbReference type="OrthoDB" id="6022368at2759"/>
<dbReference type="Pfam" id="PF02793">
    <property type="entry name" value="HRM"/>
    <property type="match status" value="1"/>
</dbReference>
<dbReference type="InterPro" id="IPR000832">
    <property type="entry name" value="GPCR_2_secretin-like"/>
</dbReference>
<evidence type="ECO:0000256" key="8">
    <source>
        <dbReference type="ARBA" id="ARBA00023170"/>
    </source>
</evidence>
<protein>
    <submittedName>
        <fullName evidence="14">Uncharacterized protein</fullName>
    </submittedName>
</protein>
<evidence type="ECO:0000256" key="2">
    <source>
        <dbReference type="ARBA" id="ARBA00005314"/>
    </source>
</evidence>
<dbReference type="PANTHER" id="PTHR45620">
    <property type="entry name" value="PDF RECEPTOR-LIKE PROTEIN-RELATED"/>
    <property type="match status" value="1"/>
</dbReference>
<keyword evidence="10" id="KW-0807">Transducer</keyword>
<keyword evidence="8" id="KW-0675">Receptor</keyword>
<feature type="domain" description="G-protein coupled receptors family 2 profile 1" evidence="12">
    <location>
        <begin position="21"/>
        <end position="105"/>
    </location>
</feature>
<evidence type="ECO:0000256" key="10">
    <source>
        <dbReference type="ARBA" id="ARBA00023224"/>
    </source>
</evidence>
<dbReference type="Pfam" id="PF00002">
    <property type="entry name" value="7tm_2"/>
    <property type="match status" value="1"/>
</dbReference>
<keyword evidence="7 11" id="KW-0472">Membrane</keyword>
<dbReference type="Proteomes" id="UP000678393">
    <property type="component" value="Unassembled WGS sequence"/>
</dbReference>
<comment type="subcellular location">
    <subcellularLocation>
        <location evidence="1">Cell membrane</location>
        <topology evidence="1">Multi-pass membrane protein</topology>
    </subcellularLocation>
</comment>
<comment type="caution">
    <text evidence="14">The sequence shown here is derived from an EMBL/GenBank/DDBJ whole genome shotgun (WGS) entry which is preliminary data.</text>
</comment>
<dbReference type="EMBL" id="CAJHNH020000913">
    <property type="protein sequence ID" value="CAG5120509.1"/>
    <property type="molecule type" value="Genomic_DNA"/>
</dbReference>
<evidence type="ECO:0000256" key="1">
    <source>
        <dbReference type="ARBA" id="ARBA00004651"/>
    </source>
</evidence>